<reference evidence="13 14" key="1">
    <citation type="submission" date="2018-06" db="EMBL/GenBank/DDBJ databases">
        <title>Comparative genomics of Brasilonema spp. strains.</title>
        <authorList>
            <person name="Alvarenga D.O."/>
            <person name="Fiore M.F."/>
            <person name="Varani A.M."/>
        </authorList>
    </citation>
    <scope>NUCLEOTIDE SEQUENCE [LARGE SCALE GENOMIC DNA]</scope>
    <source>
        <strain evidence="13 14">CENA114</strain>
    </source>
</reference>
<dbReference type="GO" id="GO:0051537">
    <property type="term" value="F:2 iron, 2 sulfur cluster binding"/>
    <property type="evidence" value="ECO:0007669"/>
    <property type="project" value="UniProtKB-KW"/>
</dbReference>
<keyword evidence="3" id="KW-0001">2Fe-2S</keyword>
<name>A0A856MM91_9CYAN</name>
<dbReference type="GO" id="GO:0046872">
    <property type="term" value="F:metal ion binding"/>
    <property type="evidence" value="ECO:0007669"/>
    <property type="project" value="UniProtKB-KW"/>
</dbReference>
<dbReference type="Proteomes" id="UP000503129">
    <property type="component" value="Chromosome"/>
</dbReference>
<dbReference type="AlphaFoldDB" id="A0A856MM91"/>
<feature type="domain" description="Rieske" evidence="12">
    <location>
        <begin position="48"/>
        <end position="159"/>
    </location>
</feature>
<keyword evidence="5" id="KW-0809">Transit peptide</keyword>
<dbReference type="Pfam" id="PF08417">
    <property type="entry name" value="PaO"/>
    <property type="match status" value="1"/>
</dbReference>
<dbReference type="InterPro" id="IPR013626">
    <property type="entry name" value="PaO"/>
</dbReference>
<keyword evidence="14" id="KW-1185">Reference proteome</keyword>
<dbReference type="Pfam" id="PF00355">
    <property type="entry name" value="Rieske"/>
    <property type="match status" value="1"/>
</dbReference>
<keyword evidence="4" id="KW-0479">Metal-binding</keyword>
<evidence type="ECO:0000256" key="9">
    <source>
        <dbReference type="ARBA" id="ARBA00023014"/>
    </source>
</evidence>
<dbReference type="SUPFAM" id="SSF50022">
    <property type="entry name" value="ISP domain"/>
    <property type="match status" value="1"/>
</dbReference>
<dbReference type="InterPro" id="IPR050584">
    <property type="entry name" value="Cholesterol_7-desaturase"/>
</dbReference>
<keyword evidence="8" id="KW-0408">Iron</keyword>
<dbReference type="InterPro" id="IPR036922">
    <property type="entry name" value="Rieske_2Fe-2S_sf"/>
</dbReference>
<evidence type="ECO:0000313" key="14">
    <source>
        <dbReference type="Proteomes" id="UP000503129"/>
    </source>
</evidence>
<keyword evidence="2 11" id="KW-0812">Transmembrane</keyword>
<dbReference type="GO" id="GO:0010277">
    <property type="term" value="F:chlorophyllide a oxygenase activity"/>
    <property type="evidence" value="ECO:0007669"/>
    <property type="project" value="InterPro"/>
</dbReference>
<evidence type="ECO:0000256" key="5">
    <source>
        <dbReference type="ARBA" id="ARBA00022946"/>
    </source>
</evidence>
<evidence type="ECO:0000256" key="7">
    <source>
        <dbReference type="ARBA" id="ARBA00023002"/>
    </source>
</evidence>
<evidence type="ECO:0000256" key="11">
    <source>
        <dbReference type="SAM" id="Phobius"/>
    </source>
</evidence>
<dbReference type="PANTHER" id="PTHR21266">
    <property type="entry name" value="IRON-SULFUR DOMAIN CONTAINING PROTEIN"/>
    <property type="match status" value="1"/>
</dbReference>
<feature type="transmembrane region" description="Helical" evidence="11">
    <location>
        <begin position="480"/>
        <end position="498"/>
    </location>
</feature>
<dbReference type="InterPro" id="IPR017941">
    <property type="entry name" value="Rieske_2Fe-2S"/>
</dbReference>
<sequence>MATEITLQGNMRDAIACSGSVSNSTAGAKPIAELKQGEELTFQWTKQWYPVAVVEFLDPSRPHAMQLLGKDIVLWRDGSGKWRCFEDFCPHRLAPLSEGRVEADGTLLCAYHAWRFDSEGNCVSIPQSLDKQTEAKHCSNPKSCAVAFPTQECQGLLWVWSESGPQAQSESQLRTPRLVPELESDADRVVHLFWNIRDLPYGWDFFMENVADPAHVPVSHHGIVGNRYKDAKYYDMIRVRQMSTQEGFSFEITPVAPNLKQAVHDFQPPSQMKIVSTFKDGGQLILALYATPTRPGWCRHIGCQVLVKNEAGKLPKGLGFFGLPMPTWLGHVLASVFLHQDSVFLHYQHKIIAQRGKGKWLETVYTPNPQDKMTIAFRHWLSNRAGGGIPWDSGCNPHLPLEKLDKEKLFDVWTTHTQNCSYCQNALKNINRLTMLAYIAAVVCLCIGVIVDARAVAIRVALTSGGQTATSLFTVVPPTGFWLALGGTILFATVGYLLKKFSRLFYIYKFEHADNN</sequence>
<evidence type="ECO:0000256" key="6">
    <source>
        <dbReference type="ARBA" id="ARBA00022989"/>
    </source>
</evidence>
<keyword evidence="9" id="KW-0411">Iron-sulfur</keyword>
<dbReference type="Gene3D" id="3.90.380.10">
    <property type="entry name" value="Naphthalene 1,2-dioxygenase Alpha Subunit, Chain A, domain 1"/>
    <property type="match status" value="1"/>
</dbReference>
<dbReference type="Gene3D" id="2.102.10.10">
    <property type="entry name" value="Rieske [2Fe-2S] iron-sulphur domain"/>
    <property type="match status" value="1"/>
</dbReference>
<evidence type="ECO:0000313" key="13">
    <source>
        <dbReference type="EMBL" id="QDL11210.1"/>
    </source>
</evidence>
<evidence type="ECO:0000256" key="2">
    <source>
        <dbReference type="ARBA" id="ARBA00022692"/>
    </source>
</evidence>
<dbReference type="RefSeq" id="WP_169268081.1">
    <property type="nucleotide sequence ID" value="NZ_CAWOXK010000001.1"/>
</dbReference>
<feature type="transmembrane region" description="Helical" evidence="11">
    <location>
        <begin position="436"/>
        <end position="460"/>
    </location>
</feature>
<evidence type="ECO:0000256" key="1">
    <source>
        <dbReference type="ARBA" id="ARBA00004370"/>
    </source>
</evidence>
<dbReference type="SUPFAM" id="SSF55961">
    <property type="entry name" value="Bet v1-like"/>
    <property type="match status" value="1"/>
</dbReference>
<dbReference type="CDD" id="cd03480">
    <property type="entry name" value="Rieske_RO_Alpha_PaO"/>
    <property type="match status" value="1"/>
</dbReference>
<proteinExistence type="predicted"/>
<comment type="subcellular location">
    <subcellularLocation>
        <location evidence="1">Membrane</location>
    </subcellularLocation>
</comment>
<keyword evidence="7" id="KW-0560">Oxidoreductase</keyword>
<keyword evidence="10 11" id="KW-0472">Membrane</keyword>
<evidence type="ECO:0000256" key="4">
    <source>
        <dbReference type="ARBA" id="ARBA00022723"/>
    </source>
</evidence>
<dbReference type="EMBL" id="CP030118">
    <property type="protein sequence ID" value="QDL11210.1"/>
    <property type="molecule type" value="Genomic_DNA"/>
</dbReference>
<organism evidence="13 14">
    <name type="scientific">Brasilonema sennae CENA114</name>
    <dbReference type="NCBI Taxonomy" id="415709"/>
    <lineage>
        <taxon>Bacteria</taxon>
        <taxon>Bacillati</taxon>
        <taxon>Cyanobacteriota</taxon>
        <taxon>Cyanophyceae</taxon>
        <taxon>Nostocales</taxon>
        <taxon>Scytonemataceae</taxon>
        <taxon>Brasilonema</taxon>
        <taxon>Bromeliae group (in: Brasilonema)</taxon>
    </lineage>
</organism>
<evidence type="ECO:0000256" key="10">
    <source>
        <dbReference type="ARBA" id="ARBA00023136"/>
    </source>
</evidence>
<accession>A0A856MM91</accession>
<dbReference type="PANTHER" id="PTHR21266:SF32">
    <property type="entry name" value="CHOLESTEROL 7-DESATURASE NVD"/>
    <property type="match status" value="1"/>
</dbReference>
<gene>
    <name evidence="13" type="ORF">DP114_27930</name>
</gene>
<dbReference type="KEGG" id="bsen:DP114_27930"/>
<dbReference type="GO" id="GO:0016705">
    <property type="term" value="F:oxidoreductase activity, acting on paired donors, with incorporation or reduction of molecular oxygen"/>
    <property type="evidence" value="ECO:0007669"/>
    <property type="project" value="UniProtKB-ARBA"/>
</dbReference>
<dbReference type="GO" id="GO:0016020">
    <property type="term" value="C:membrane"/>
    <property type="evidence" value="ECO:0007669"/>
    <property type="project" value="UniProtKB-SubCell"/>
</dbReference>
<evidence type="ECO:0000256" key="8">
    <source>
        <dbReference type="ARBA" id="ARBA00023004"/>
    </source>
</evidence>
<keyword evidence="6 11" id="KW-1133">Transmembrane helix</keyword>
<evidence type="ECO:0000256" key="3">
    <source>
        <dbReference type="ARBA" id="ARBA00022714"/>
    </source>
</evidence>
<evidence type="ECO:0000259" key="12">
    <source>
        <dbReference type="PROSITE" id="PS51296"/>
    </source>
</evidence>
<dbReference type="PROSITE" id="PS51296">
    <property type="entry name" value="RIESKE"/>
    <property type="match status" value="1"/>
</dbReference>
<dbReference type="GO" id="GO:0005737">
    <property type="term" value="C:cytoplasm"/>
    <property type="evidence" value="ECO:0007669"/>
    <property type="project" value="TreeGrafter"/>
</dbReference>
<protein>
    <submittedName>
        <fullName evidence="13">(2Fe-2S)-binding protein</fullName>
    </submittedName>
</protein>